<proteinExistence type="predicted"/>
<gene>
    <name evidence="1" type="ORF">AVEN_16642_1</name>
</gene>
<sequence>MWVFSSPNAPVLLDDKATEVKICLVREPYVSNIDITLIHKLQYSVCEIIACFSGIHTQGLASLDLVGEQVKVVAHDMVRGQSSEYSTRCSTANGCPGLL</sequence>
<dbReference type="Proteomes" id="UP000499080">
    <property type="component" value="Unassembled WGS sequence"/>
</dbReference>
<comment type="caution">
    <text evidence="1">The sequence shown here is derived from an EMBL/GenBank/DDBJ whole genome shotgun (WGS) entry which is preliminary data.</text>
</comment>
<reference evidence="1 2" key="1">
    <citation type="journal article" date="2019" name="Sci. Rep.">
        <title>Orb-weaving spider Araneus ventricosus genome elucidates the spidroin gene catalogue.</title>
        <authorList>
            <person name="Kono N."/>
            <person name="Nakamura H."/>
            <person name="Ohtoshi R."/>
            <person name="Moran D.A.P."/>
            <person name="Shinohara A."/>
            <person name="Yoshida Y."/>
            <person name="Fujiwara M."/>
            <person name="Mori M."/>
            <person name="Tomita M."/>
            <person name="Arakawa K."/>
        </authorList>
    </citation>
    <scope>NUCLEOTIDE SEQUENCE [LARGE SCALE GENOMIC DNA]</scope>
</reference>
<dbReference type="EMBL" id="BGPR01005178">
    <property type="protein sequence ID" value="GBN07681.1"/>
    <property type="molecule type" value="Genomic_DNA"/>
</dbReference>
<evidence type="ECO:0000313" key="1">
    <source>
        <dbReference type="EMBL" id="GBN07681.1"/>
    </source>
</evidence>
<name>A0A4Y2KZ70_ARAVE</name>
<dbReference type="AlphaFoldDB" id="A0A4Y2KZ70"/>
<evidence type="ECO:0000313" key="2">
    <source>
        <dbReference type="Proteomes" id="UP000499080"/>
    </source>
</evidence>
<protein>
    <submittedName>
        <fullName evidence="1">Uncharacterized protein</fullName>
    </submittedName>
</protein>
<keyword evidence="2" id="KW-1185">Reference proteome</keyword>
<accession>A0A4Y2KZ70</accession>
<organism evidence="1 2">
    <name type="scientific">Araneus ventricosus</name>
    <name type="common">Orbweaver spider</name>
    <name type="synonym">Epeira ventricosa</name>
    <dbReference type="NCBI Taxonomy" id="182803"/>
    <lineage>
        <taxon>Eukaryota</taxon>
        <taxon>Metazoa</taxon>
        <taxon>Ecdysozoa</taxon>
        <taxon>Arthropoda</taxon>
        <taxon>Chelicerata</taxon>
        <taxon>Arachnida</taxon>
        <taxon>Araneae</taxon>
        <taxon>Araneomorphae</taxon>
        <taxon>Entelegynae</taxon>
        <taxon>Araneoidea</taxon>
        <taxon>Araneidae</taxon>
        <taxon>Araneus</taxon>
    </lineage>
</organism>